<comment type="caution">
    <text evidence="2">The sequence shown here is derived from an EMBL/GenBank/DDBJ whole genome shotgun (WGS) entry which is preliminary data.</text>
</comment>
<protein>
    <submittedName>
        <fullName evidence="2">Uncharacterized protein</fullName>
    </submittedName>
</protein>
<sequence>MSDFGGGFALLGLLPLIFWTLAAVGIAVAIVIAVRALTSIDRSLKQIVEQGVARGEGPFDLPSQP</sequence>
<keyword evidence="1" id="KW-0812">Transmembrane</keyword>
<dbReference type="EMBL" id="BJUU01000015">
    <property type="protein sequence ID" value="GEK80892.1"/>
    <property type="molecule type" value="Genomic_DNA"/>
</dbReference>
<organism evidence="2 3">
    <name type="scientific">Agrococcus baldri</name>
    <dbReference type="NCBI Taxonomy" id="153730"/>
    <lineage>
        <taxon>Bacteria</taxon>
        <taxon>Bacillati</taxon>
        <taxon>Actinomycetota</taxon>
        <taxon>Actinomycetes</taxon>
        <taxon>Micrococcales</taxon>
        <taxon>Microbacteriaceae</taxon>
        <taxon>Agrococcus</taxon>
    </lineage>
</organism>
<gene>
    <name evidence="2" type="ORF">ABA31_22430</name>
</gene>
<keyword evidence="1" id="KW-1133">Transmembrane helix</keyword>
<evidence type="ECO:0000256" key="1">
    <source>
        <dbReference type="SAM" id="Phobius"/>
    </source>
</evidence>
<keyword evidence="1" id="KW-0472">Membrane</keyword>
<keyword evidence="3" id="KW-1185">Reference proteome</keyword>
<accession>A0AA87RMQ5</accession>
<feature type="transmembrane region" description="Helical" evidence="1">
    <location>
        <begin position="16"/>
        <end position="37"/>
    </location>
</feature>
<dbReference type="RefSeq" id="WP_146795556.1">
    <property type="nucleotide sequence ID" value="NZ_BJUU01000015.1"/>
</dbReference>
<dbReference type="Proteomes" id="UP000321749">
    <property type="component" value="Unassembled WGS sequence"/>
</dbReference>
<dbReference type="AlphaFoldDB" id="A0AA87RMQ5"/>
<evidence type="ECO:0000313" key="2">
    <source>
        <dbReference type="EMBL" id="GEK80892.1"/>
    </source>
</evidence>
<evidence type="ECO:0000313" key="3">
    <source>
        <dbReference type="Proteomes" id="UP000321749"/>
    </source>
</evidence>
<reference evidence="2 3" key="1">
    <citation type="submission" date="2019-07" db="EMBL/GenBank/DDBJ databases">
        <title>Whole genome shotgun sequence of Agrococcus baldri NBRC 103055.</title>
        <authorList>
            <person name="Hosoyama A."/>
            <person name="Uohara A."/>
            <person name="Ohji S."/>
            <person name="Ichikawa N."/>
        </authorList>
    </citation>
    <scope>NUCLEOTIDE SEQUENCE [LARGE SCALE GENOMIC DNA]</scope>
    <source>
        <strain evidence="2 3">NBRC 103055</strain>
    </source>
</reference>
<name>A0AA87RMQ5_9MICO</name>
<proteinExistence type="predicted"/>